<dbReference type="Pfam" id="PF00017">
    <property type="entry name" value="SH2"/>
    <property type="match status" value="1"/>
</dbReference>
<feature type="region of interest" description="Disordered" evidence="7">
    <location>
        <begin position="295"/>
        <end position="332"/>
    </location>
</feature>
<organism evidence="10">
    <name type="scientific">Culicoides sonorensis</name>
    <name type="common">Biting midge</name>
    <dbReference type="NCBI Taxonomy" id="179676"/>
    <lineage>
        <taxon>Eukaryota</taxon>
        <taxon>Metazoa</taxon>
        <taxon>Ecdysozoa</taxon>
        <taxon>Arthropoda</taxon>
        <taxon>Hexapoda</taxon>
        <taxon>Insecta</taxon>
        <taxon>Pterygota</taxon>
        <taxon>Neoptera</taxon>
        <taxon>Endopterygota</taxon>
        <taxon>Diptera</taxon>
        <taxon>Nematocera</taxon>
        <taxon>Chironomoidea</taxon>
        <taxon>Ceratopogonidae</taxon>
        <taxon>Ceratopogoninae</taxon>
        <taxon>Culicoides</taxon>
        <taxon>Monoculicoides</taxon>
    </lineage>
</organism>
<dbReference type="GO" id="GO:0009968">
    <property type="term" value="P:negative regulation of signal transduction"/>
    <property type="evidence" value="ECO:0007669"/>
    <property type="project" value="UniProtKB-KW"/>
</dbReference>
<keyword evidence="4 6" id="KW-0727">SH2 domain</keyword>
<feature type="compositionally biased region" description="Low complexity" evidence="7">
    <location>
        <begin position="428"/>
        <end position="443"/>
    </location>
</feature>
<dbReference type="GO" id="GO:0046935">
    <property type="term" value="F:1-phosphatidylinositol-3-kinase regulator activity"/>
    <property type="evidence" value="ECO:0007669"/>
    <property type="project" value="TreeGrafter"/>
</dbReference>
<dbReference type="Pfam" id="PF07525">
    <property type="entry name" value="SOCS_box"/>
    <property type="match status" value="1"/>
</dbReference>
<feature type="domain" description="SH2" evidence="8">
    <location>
        <begin position="732"/>
        <end position="838"/>
    </location>
</feature>
<dbReference type="PROSITE" id="PS50001">
    <property type="entry name" value="SH2"/>
    <property type="match status" value="1"/>
</dbReference>
<dbReference type="FunFam" id="1.10.750.20:FF:000002">
    <property type="entry name" value="Suppressor of cytokine signaling 2"/>
    <property type="match status" value="1"/>
</dbReference>
<dbReference type="InterPro" id="IPR037346">
    <property type="entry name" value="SOCS7_SOCS"/>
</dbReference>
<feature type="domain" description="SOCS box" evidence="9">
    <location>
        <begin position="833"/>
        <end position="885"/>
    </location>
</feature>
<dbReference type="SMART" id="SM00253">
    <property type="entry name" value="SOCS"/>
    <property type="match status" value="1"/>
</dbReference>
<dbReference type="SMART" id="SM00969">
    <property type="entry name" value="SOCS_box"/>
    <property type="match status" value="1"/>
</dbReference>
<evidence type="ECO:0000256" key="4">
    <source>
        <dbReference type="ARBA" id="ARBA00022999"/>
    </source>
</evidence>
<dbReference type="CDD" id="cd10388">
    <property type="entry name" value="SH2_SOCS7"/>
    <property type="match status" value="1"/>
</dbReference>
<reference evidence="11" key="2">
    <citation type="submission" date="2018-07" db="EMBL/GenBank/DDBJ databases">
        <authorList>
            <person name="Quirk P.G."/>
            <person name="Krulwich T.A."/>
        </authorList>
    </citation>
    <scope>NUCLEOTIDE SEQUENCE</scope>
</reference>
<keyword evidence="3" id="KW-0833">Ubl conjugation pathway</keyword>
<evidence type="ECO:0000256" key="6">
    <source>
        <dbReference type="PROSITE-ProRule" id="PRU00191"/>
    </source>
</evidence>
<dbReference type="SUPFAM" id="SSF158235">
    <property type="entry name" value="SOCS box-like"/>
    <property type="match status" value="1"/>
</dbReference>
<name>A0A336JXN5_CULSO</name>
<dbReference type="EMBL" id="UFQS01000013">
    <property type="protein sequence ID" value="SSW97259.1"/>
    <property type="molecule type" value="Genomic_DNA"/>
</dbReference>
<dbReference type="GO" id="GO:0035556">
    <property type="term" value="P:intracellular signal transduction"/>
    <property type="evidence" value="ECO:0007669"/>
    <property type="project" value="InterPro"/>
</dbReference>
<dbReference type="VEuPathDB" id="VectorBase:CSON002397"/>
<dbReference type="SUPFAM" id="SSF55550">
    <property type="entry name" value="SH2 domain"/>
    <property type="match status" value="1"/>
</dbReference>
<evidence type="ECO:0000313" key="11">
    <source>
        <dbReference type="EMBL" id="SSX17645.1"/>
    </source>
</evidence>
<sequence>MLTEEDGSLAGPSNGLDPIVKIQTNSIQNLYYTGNSFELAAGASLSDDSGFVPHTNSSVSSGGSSSRGVGEVCRFEFEMAESDGEVSQFDSLDNFSDGGMSAENYNTLKKGPLAPIEPPPEFQDSPQTTMMRSQSLNNYGFRLTKAIISNAMSDLREMSSIPGDSSLNGRSSIIYFDTTSSSNSTQTTIAKWDSGGCRKQVQKRCRQHIYGSDSFLDQYDTGNIYDEPNSEFYDNHLLYSNLREASEEASIINHNQIYDYDLYYYRKRNLTPVVSQKKRRNPSLLFSPLHHHHHHYYHTNSSNSTGNRPNSRNSLTSRLSSSHNSLHVPGSNKADDSIFITQAMSHDALVGRGEISDLYNVPIDSDIYALPVDSVSNKANQETNSYNNVSKRSSSKKFMNGDLRLKQKTRYTRNKRRRRQNNLHTSKSNASNLTAVTTSSSTTIAKDKRHSVPENRFEPMQMTLAEVKRYYHNLYSSSSESGHEIIGITNNMTGLGTCPNHKSLSKDNTSDIIKKNLKGEKCLRAEIKNCSEEPDTIKSPSYSNKSNNLNKQSSSYLTKTGNNNLSNVGAPSSTTIASKRNHVKDKTHLTNINNNMIGTPPTTESAKYGSKKSQFSITFNLRQKFCNIFRFKNKHNNKNNRDTIYGPQQNGKKQVNESHKVYSEDKRILLSSRALPPLPGSEHEHLVNEQNLESGTESGCERSGQESEREESNRTMDFAANIEKVKEVDYGWYWGPISSEGAEKILSNEPDGSFIVRDSSDDHYIFSLTFKLDGCVRHVRIEQDQGTFSFGSCAKFKSRTIMEFIENAVEHSRSGRYLFFLHRRPEHGPMRVQLTNPVSRFKHIQSLQHMCRFVILKSLKGRKDLIQTLPLPRRILDYLSYKNVFSEQVESDSSSQSQVYGENNEVNN</sequence>
<evidence type="ECO:0000259" key="9">
    <source>
        <dbReference type="PROSITE" id="PS50225"/>
    </source>
</evidence>
<protein>
    <submittedName>
        <fullName evidence="10">CSON002397 protein</fullName>
    </submittedName>
</protein>
<feature type="compositionally biased region" description="Low complexity" evidence="7">
    <location>
        <begin position="307"/>
        <end position="326"/>
    </location>
</feature>
<dbReference type="OMA" id="HCHYHSH"/>
<dbReference type="InterPro" id="IPR001496">
    <property type="entry name" value="SOCS_box"/>
</dbReference>
<comment type="pathway">
    <text evidence="5">Protein modification.</text>
</comment>
<evidence type="ECO:0000256" key="2">
    <source>
        <dbReference type="ARBA" id="ARBA00022700"/>
    </source>
</evidence>
<proteinExistence type="predicted"/>
<evidence type="ECO:0000256" key="7">
    <source>
        <dbReference type="SAM" id="MobiDB-lite"/>
    </source>
</evidence>
<dbReference type="Gene3D" id="1.10.750.20">
    <property type="entry name" value="SOCS box"/>
    <property type="match status" value="1"/>
</dbReference>
<feature type="compositionally biased region" description="Basic residues" evidence="7">
    <location>
        <begin position="406"/>
        <end position="421"/>
    </location>
</feature>
<feature type="compositionally biased region" description="Basic and acidic residues" evidence="7">
    <location>
        <begin position="699"/>
        <end position="714"/>
    </location>
</feature>
<accession>A0A336JXN5</accession>
<feature type="compositionally biased region" description="Polar residues" evidence="7">
    <location>
        <begin position="381"/>
        <end position="392"/>
    </location>
</feature>
<dbReference type="Gene3D" id="3.30.505.10">
    <property type="entry name" value="SH2 domain"/>
    <property type="match status" value="1"/>
</dbReference>
<feature type="region of interest" description="Disordered" evidence="7">
    <location>
        <begin position="533"/>
        <end position="583"/>
    </location>
</feature>
<dbReference type="InterPro" id="IPR036036">
    <property type="entry name" value="SOCS_box-like_dom_sf"/>
</dbReference>
<evidence type="ECO:0000256" key="5">
    <source>
        <dbReference type="ARBA" id="ARBA00043952"/>
    </source>
</evidence>
<keyword evidence="2" id="KW-0734">Signal transduction inhibitor</keyword>
<dbReference type="AlphaFoldDB" id="A0A336JXN5"/>
<dbReference type="GO" id="GO:0005942">
    <property type="term" value="C:phosphatidylinositol 3-kinase complex"/>
    <property type="evidence" value="ECO:0007669"/>
    <property type="project" value="TreeGrafter"/>
</dbReference>
<evidence type="ECO:0000256" key="1">
    <source>
        <dbReference type="ARBA" id="ARBA00022604"/>
    </source>
</evidence>
<dbReference type="PANTHER" id="PTHR10155">
    <property type="entry name" value="PHOSPHATIDYLINOSITOL 3-KINASE REGULATORY SUBUNIT"/>
    <property type="match status" value="1"/>
</dbReference>
<dbReference type="InterPro" id="IPR035866">
    <property type="entry name" value="SOCS7_SH2"/>
</dbReference>
<reference evidence="10" key="1">
    <citation type="submission" date="2018-04" db="EMBL/GenBank/DDBJ databases">
        <authorList>
            <person name="Go L.Y."/>
            <person name="Mitchell J.A."/>
        </authorList>
    </citation>
    <scope>NUCLEOTIDE SEQUENCE</scope>
    <source>
        <tissue evidence="10">Whole organism</tissue>
    </source>
</reference>
<dbReference type="InterPro" id="IPR036860">
    <property type="entry name" value="SH2_dom_sf"/>
</dbReference>
<evidence type="ECO:0000313" key="10">
    <source>
        <dbReference type="EMBL" id="SSW97259.1"/>
    </source>
</evidence>
<feature type="region of interest" description="Disordered" evidence="7">
    <location>
        <begin position="674"/>
        <end position="715"/>
    </location>
</feature>
<evidence type="ECO:0000256" key="3">
    <source>
        <dbReference type="ARBA" id="ARBA00022786"/>
    </source>
</evidence>
<evidence type="ECO:0000259" key="8">
    <source>
        <dbReference type="PROSITE" id="PS50001"/>
    </source>
</evidence>
<feature type="region of interest" description="Disordered" evidence="7">
    <location>
        <begin position="636"/>
        <end position="655"/>
    </location>
</feature>
<feature type="region of interest" description="Disordered" evidence="7">
    <location>
        <begin position="381"/>
        <end position="450"/>
    </location>
</feature>
<feature type="compositionally biased region" description="Polar residues" evidence="7">
    <location>
        <begin position="556"/>
        <end position="578"/>
    </location>
</feature>
<dbReference type="PANTHER" id="PTHR10155:SF5">
    <property type="entry name" value="SUPPRESSOR OF CYTOKINE SIGNALING 7"/>
    <property type="match status" value="1"/>
</dbReference>
<keyword evidence="1" id="KW-0341">Growth regulation</keyword>
<dbReference type="GO" id="GO:0046854">
    <property type="term" value="P:phosphatidylinositol phosphate biosynthetic process"/>
    <property type="evidence" value="ECO:0007669"/>
    <property type="project" value="TreeGrafter"/>
</dbReference>
<dbReference type="CDD" id="cd03741">
    <property type="entry name" value="SOCS_SOCS7"/>
    <property type="match status" value="1"/>
</dbReference>
<dbReference type="SMART" id="SM00252">
    <property type="entry name" value="SH2"/>
    <property type="match status" value="1"/>
</dbReference>
<dbReference type="EMBL" id="UFQT01000013">
    <property type="protein sequence ID" value="SSX17645.1"/>
    <property type="molecule type" value="Genomic_DNA"/>
</dbReference>
<dbReference type="PROSITE" id="PS50225">
    <property type="entry name" value="SOCS"/>
    <property type="match status" value="1"/>
</dbReference>
<gene>
    <name evidence="10" type="primary">CSON002397</name>
</gene>
<feature type="compositionally biased region" description="Low complexity" evidence="7">
    <location>
        <begin position="538"/>
        <end position="555"/>
    </location>
</feature>
<dbReference type="InterPro" id="IPR000980">
    <property type="entry name" value="SH2"/>
</dbReference>